<evidence type="ECO:0000313" key="2">
    <source>
        <dbReference type="Proteomes" id="UP000004949"/>
    </source>
</evidence>
<dbReference type="eggNOG" id="COG1843">
    <property type="taxonomic scope" value="Bacteria"/>
</dbReference>
<organism evidence="1 2">
    <name type="scientific">Gluconobacter morbifer G707</name>
    <dbReference type="NCBI Taxonomy" id="1088869"/>
    <lineage>
        <taxon>Bacteria</taxon>
        <taxon>Pseudomonadati</taxon>
        <taxon>Pseudomonadota</taxon>
        <taxon>Alphaproteobacteria</taxon>
        <taxon>Acetobacterales</taxon>
        <taxon>Acetobacteraceae</taxon>
        <taxon>Gluconobacter</taxon>
    </lineage>
</organism>
<name>G6XLQ9_9PROT</name>
<gene>
    <name evidence="1" type="ORF">GMO_23080</name>
</gene>
<keyword evidence="2" id="KW-1185">Reference proteome</keyword>
<protein>
    <submittedName>
        <fullName evidence="1">Basal-body rod modification protein FlgD</fullName>
    </submittedName>
</protein>
<dbReference type="EMBL" id="AGQV01000010">
    <property type="protein sequence ID" value="EHH67314.1"/>
    <property type="molecule type" value="Genomic_DNA"/>
</dbReference>
<dbReference type="STRING" id="1088869.GMO_23080"/>
<comment type="caution">
    <text evidence="1">The sequence shown here is derived from an EMBL/GenBank/DDBJ whole genome shotgun (WGS) entry which is preliminary data.</text>
</comment>
<proteinExistence type="predicted"/>
<sequence length="67" mass="6679">MDNSGKQLADGSYSVAIEGTSTDGTNVSISPVVSGTVTGFTRSASGVQAKMGDTSIDLDDLSGFSST</sequence>
<reference evidence="1 2" key="1">
    <citation type="submission" date="2011-10" db="EMBL/GenBank/DDBJ databases">
        <title>Genome sequence of Gluconobacter morbifer G707, isolated from Drosophila gut.</title>
        <authorList>
            <person name="Lee W.-J."/>
            <person name="Kim E.-K."/>
        </authorList>
    </citation>
    <scope>NUCLEOTIDE SEQUENCE [LARGE SCALE GENOMIC DNA]</scope>
    <source>
        <strain evidence="1 2">G707</strain>
    </source>
</reference>
<accession>G6XLQ9</accession>
<dbReference type="AlphaFoldDB" id="G6XLQ9"/>
<evidence type="ECO:0000313" key="1">
    <source>
        <dbReference type="EMBL" id="EHH67314.1"/>
    </source>
</evidence>
<dbReference type="PATRIC" id="fig|1088869.3.peg.2303"/>
<dbReference type="Proteomes" id="UP000004949">
    <property type="component" value="Unassembled WGS sequence"/>
</dbReference>